<evidence type="ECO:0000256" key="9">
    <source>
        <dbReference type="ARBA" id="ARBA00023027"/>
    </source>
</evidence>
<dbReference type="Gene3D" id="3.50.50.60">
    <property type="entry name" value="FAD/NAD(P)-binding domain"/>
    <property type="match status" value="2"/>
</dbReference>
<dbReference type="GO" id="GO:0002098">
    <property type="term" value="P:tRNA wobble uridine modification"/>
    <property type="evidence" value="ECO:0007669"/>
    <property type="project" value="InterPro"/>
</dbReference>
<keyword evidence="6 12" id="KW-0285">Flavoprotein</keyword>
<dbReference type="InterPro" id="IPR020595">
    <property type="entry name" value="MnmG-rel_CS"/>
</dbReference>
<keyword evidence="9 12" id="KW-0520">NAD</keyword>
<dbReference type="PANTHER" id="PTHR11806:SF0">
    <property type="entry name" value="PROTEIN MTO1 HOMOLOG, MITOCHONDRIAL"/>
    <property type="match status" value="1"/>
</dbReference>
<dbReference type="SMART" id="SM01228">
    <property type="entry name" value="GIDA_assoc_3"/>
    <property type="match status" value="1"/>
</dbReference>
<keyword evidence="7 12" id="KW-0819">tRNA processing</keyword>
<dbReference type="FunFam" id="1.10.10.1800:FF:000001">
    <property type="entry name" value="tRNA uridine 5-carboxymethylaminomethyl modification enzyme MnmG"/>
    <property type="match status" value="1"/>
</dbReference>
<dbReference type="SUPFAM" id="SSF51905">
    <property type="entry name" value="FAD/NAD(P)-binding domain"/>
    <property type="match status" value="1"/>
</dbReference>
<dbReference type="Proteomes" id="UP000594463">
    <property type="component" value="Chromosome"/>
</dbReference>
<dbReference type="InterPro" id="IPR047001">
    <property type="entry name" value="MnmG_C_subdom"/>
</dbReference>
<dbReference type="Gene3D" id="1.10.150.570">
    <property type="entry name" value="GidA associated domain, C-terminal subdomain"/>
    <property type="match status" value="1"/>
</dbReference>
<feature type="domain" description="tRNA uridine 5-carboxymethylaminomethyl modification enzyme C-terminal subdomain" evidence="13">
    <location>
        <begin position="543"/>
        <end position="614"/>
    </location>
</feature>
<evidence type="ECO:0000256" key="7">
    <source>
        <dbReference type="ARBA" id="ARBA00022694"/>
    </source>
</evidence>
<comment type="similarity">
    <text evidence="3 12">Belongs to the MnmG family.</text>
</comment>
<keyword evidence="15" id="KW-1185">Reference proteome</keyword>
<dbReference type="Pfam" id="PF01134">
    <property type="entry name" value="GIDA"/>
    <property type="match status" value="1"/>
</dbReference>
<dbReference type="Gene3D" id="1.10.10.1800">
    <property type="entry name" value="tRNA uridine 5-carboxymethylaminomethyl modification enzyme MnmG/GidA"/>
    <property type="match status" value="1"/>
</dbReference>
<accession>A0A7T1ALT1</accession>
<evidence type="ECO:0000256" key="10">
    <source>
        <dbReference type="ARBA" id="ARBA00025948"/>
    </source>
</evidence>
<comment type="subunit">
    <text evidence="10 12">Homodimer. Heterotetramer of two MnmE and two MnmG subunits.</text>
</comment>
<reference evidence="14 15" key="1">
    <citation type="journal article" date="2021" name="Nat. Commun.">
        <title>Isolation of a member of the candidate phylum Atribacteria reveals a unique cell membrane structure.</title>
        <authorList>
            <person name="Taiki K."/>
            <person name="Nobu M.K."/>
            <person name="Kusada H."/>
            <person name="Meng X.-Y."/>
            <person name="Hosoki N."/>
            <person name="Uematsu K."/>
            <person name="Yoshioka H."/>
            <person name="Kamagata Y."/>
            <person name="Tamaki H."/>
        </authorList>
    </citation>
    <scope>NUCLEOTIDE SEQUENCE [LARGE SCALE GENOMIC DNA]</scope>
    <source>
        <strain evidence="14 15">RT761</strain>
    </source>
</reference>
<dbReference type="InterPro" id="IPR049312">
    <property type="entry name" value="GIDA_C_N"/>
</dbReference>
<comment type="subcellular location">
    <subcellularLocation>
        <location evidence="12">Cytoplasm</location>
    </subcellularLocation>
</comment>
<gene>
    <name evidence="14" type="primary">mnmG_1</name>
    <name evidence="12" type="synonym">gidA</name>
    <name evidence="12" type="synonym">mnmG</name>
    <name evidence="14" type="ORF">RT761_01493</name>
</gene>
<evidence type="ECO:0000256" key="12">
    <source>
        <dbReference type="HAMAP-Rule" id="MF_00129"/>
    </source>
</evidence>
<dbReference type="PANTHER" id="PTHR11806">
    <property type="entry name" value="GLUCOSE INHIBITED DIVISION PROTEIN A"/>
    <property type="match status" value="1"/>
</dbReference>
<dbReference type="HAMAP" id="MF_00129">
    <property type="entry name" value="MnmG_GidA"/>
    <property type="match status" value="1"/>
</dbReference>
<evidence type="ECO:0000313" key="15">
    <source>
        <dbReference type="Proteomes" id="UP000594463"/>
    </source>
</evidence>
<dbReference type="FunFam" id="1.10.150.570:FF:000001">
    <property type="entry name" value="tRNA uridine 5-carboxymethylaminomethyl modification enzyme MnmG"/>
    <property type="match status" value="1"/>
</dbReference>
<dbReference type="EMBL" id="CP065383">
    <property type="protein sequence ID" value="QPM68276.1"/>
    <property type="molecule type" value="Genomic_DNA"/>
</dbReference>
<dbReference type="KEGG" id="alam:RT761_01493"/>
<name>A0A7T1ALT1_ATRLM</name>
<evidence type="ECO:0000256" key="11">
    <source>
        <dbReference type="ARBA" id="ARBA00031800"/>
    </source>
</evidence>
<dbReference type="GO" id="GO:0005829">
    <property type="term" value="C:cytosol"/>
    <property type="evidence" value="ECO:0007669"/>
    <property type="project" value="TreeGrafter"/>
</dbReference>
<keyword evidence="5 12" id="KW-0963">Cytoplasm</keyword>
<dbReference type="Pfam" id="PF21680">
    <property type="entry name" value="GIDA_C_1st"/>
    <property type="match status" value="1"/>
</dbReference>
<keyword evidence="8 12" id="KW-0274">FAD</keyword>
<dbReference type="PROSITE" id="PS01281">
    <property type="entry name" value="GIDA_2"/>
    <property type="match status" value="1"/>
</dbReference>
<dbReference type="AlphaFoldDB" id="A0A7T1ALT1"/>
<feature type="binding site" evidence="12">
    <location>
        <begin position="11"/>
        <end position="16"/>
    </location>
    <ligand>
        <name>FAD</name>
        <dbReference type="ChEBI" id="CHEBI:57692"/>
    </ligand>
</feature>
<dbReference type="InterPro" id="IPR026904">
    <property type="entry name" value="MnmG_C"/>
</dbReference>
<dbReference type="PRINTS" id="PR00411">
    <property type="entry name" value="PNDRDTASEI"/>
</dbReference>
<dbReference type="GO" id="GO:0030488">
    <property type="term" value="P:tRNA methylation"/>
    <property type="evidence" value="ECO:0007669"/>
    <property type="project" value="TreeGrafter"/>
</dbReference>
<comment type="cofactor">
    <cofactor evidence="1 12">
        <name>FAD</name>
        <dbReference type="ChEBI" id="CHEBI:57692"/>
    </cofactor>
</comment>
<dbReference type="Pfam" id="PF13932">
    <property type="entry name" value="SAM_GIDA_C"/>
    <property type="match status" value="1"/>
</dbReference>
<organism evidence="14 15">
    <name type="scientific">Atribacter laminatus</name>
    <dbReference type="NCBI Taxonomy" id="2847778"/>
    <lineage>
        <taxon>Bacteria</taxon>
        <taxon>Pseudomonadati</taxon>
        <taxon>Atribacterota</taxon>
        <taxon>Atribacteria</taxon>
        <taxon>Atribacterales</taxon>
        <taxon>Atribacteraceae</taxon>
        <taxon>Atribacter</taxon>
    </lineage>
</organism>
<dbReference type="NCBIfam" id="TIGR00136">
    <property type="entry name" value="mnmG_gidA"/>
    <property type="match status" value="1"/>
</dbReference>
<dbReference type="InterPro" id="IPR002218">
    <property type="entry name" value="MnmG-rel"/>
</dbReference>
<evidence type="ECO:0000256" key="1">
    <source>
        <dbReference type="ARBA" id="ARBA00001974"/>
    </source>
</evidence>
<dbReference type="GO" id="GO:0050660">
    <property type="term" value="F:flavin adenine dinucleotide binding"/>
    <property type="evidence" value="ECO:0007669"/>
    <property type="project" value="UniProtKB-UniRule"/>
</dbReference>
<dbReference type="InterPro" id="IPR004416">
    <property type="entry name" value="MnmG"/>
</dbReference>
<evidence type="ECO:0000256" key="6">
    <source>
        <dbReference type="ARBA" id="ARBA00022630"/>
    </source>
</evidence>
<dbReference type="FunFam" id="3.50.50.60:FF:000002">
    <property type="entry name" value="tRNA uridine 5-carboxymethylaminomethyl modification enzyme MnmG"/>
    <property type="match status" value="1"/>
</dbReference>
<evidence type="ECO:0000256" key="5">
    <source>
        <dbReference type="ARBA" id="ARBA00022490"/>
    </source>
</evidence>
<evidence type="ECO:0000259" key="13">
    <source>
        <dbReference type="SMART" id="SM01228"/>
    </source>
</evidence>
<dbReference type="InterPro" id="IPR044920">
    <property type="entry name" value="MnmG_C_subdom_sf"/>
</dbReference>
<proteinExistence type="inferred from homology"/>
<evidence type="ECO:0000256" key="8">
    <source>
        <dbReference type="ARBA" id="ARBA00022827"/>
    </source>
</evidence>
<comment type="caution">
    <text evidence="12">Lacks conserved residue(s) required for the propagation of feature annotation.</text>
</comment>
<comment type="function">
    <text evidence="2 12">NAD-binding protein involved in the addition of a carboxymethylaminomethyl (cmnm) group at the wobble position (U34) of certain tRNAs, forming tRNA-cmnm(5)s(2)U34.</text>
</comment>
<protein>
    <recommendedName>
        <fullName evidence="4 12">tRNA uridine 5-carboxymethylaminomethyl modification enzyme MnmG</fullName>
    </recommendedName>
    <alternativeName>
        <fullName evidence="11 12">Glucose-inhibited division protein A</fullName>
    </alternativeName>
</protein>
<sequence>MDYHYDVIVIGGGHAGSEAAHISAVMGLKTLLITNSIHHIALMPCNPAIGGPGKGHVVMEIDALGGLMAKATDLCTIHIKKVNTGKGPAVQTLRAQTQRDRYSLIIREYLEKTSLLSIFQGEASDLILNSNGEISGVKTFQGTQFQCRSVVIATGTFLNGVIKIGEMSYPAGRQGEFPANHLSQSLRQKGFQTGRLNTCTPPRIDKRTIDFKKCDEQKSDDLPLCFSWESTPRVYKESSVFLTRTNEKTCEIIRKNFERSPLLYHFSDSSPVRECPSLEDKVYRFPDRLSHLVFLEPEGENSNEIYVQGVFTSLPEEVQWQILHSIPGIENCHIIRPGYGIEYDFIPPTQLKPSLESKLIPGLFFAGQINGTSGYEEAAGQGILAGMNAGRYAHNKPAIILQRDESYIGVMVDDLVTKGIQEPYRLRTGKVEYRLLIRHSNADIRLAEYGYQAGTISQSRYQMIREKKNIITQELKRLEKTSIFPTVDLNRLLGKKHTSPLSEPARISSVLTRPQISYYDLSPFDPDRPFLSPDIIEEVEIQTKYRGYIERQIRSVEEFRQMESRPIPLDFPFDRLKILSREAQEQLQILRPTTLGQASRIRGVTPSDLAALLILLEKFRKERQ</sequence>
<dbReference type="InterPro" id="IPR036188">
    <property type="entry name" value="FAD/NAD-bd_sf"/>
</dbReference>
<evidence type="ECO:0000256" key="3">
    <source>
        <dbReference type="ARBA" id="ARBA00007653"/>
    </source>
</evidence>
<evidence type="ECO:0000313" key="14">
    <source>
        <dbReference type="EMBL" id="QPM68276.1"/>
    </source>
</evidence>
<dbReference type="InterPro" id="IPR040131">
    <property type="entry name" value="MnmG_N"/>
</dbReference>
<evidence type="ECO:0000256" key="2">
    <source>
        <dbReference type="ARBA" id="ARBA00003717"/>
    </source>
</evidence>
<dbReference type="RefSeq" id="WP_218110790.1">
    <property type="nucleotide sequence ID" value="NZ_CP065383.1"/>
</dbReference>
<evidence type="ECO:0000256" key="4">
    <source>
        <dbReference type="ARBA" id="ARBA00020461"/>
    </source>
</evidence>